<feature type="transmembrane region" description="Helical" evidence="5">
    <location>
        <begin position="306"/>
        <end position="328"/>
    </location>
</feature>
<comment type="subcellular location">
    <subcellularLocation>
        <location evidence="1">Membrane</location>
        <topology evidence="1">Multi-pass membrane protein</topology>
    </subcellularLocation>
</comment>
<dbReference type="GO" id="GO:0015186">
    <property type="term" value="F:L-glutamine transmembrane transporter activity"/>
    <property type="evidence" value="ECO:0000318"/>
    <property type="project" value="GO_Central"/>
</dbReference>
<dbReference type="GO" id="GO:0003333">
    <property type="term" value="P:amino acid transmembrane transport"/>
    <property type="evidence" value="ECO:0000318"/>
    <property type="project" value="GO_Central"/>
</dbReference>
<evidence type="ECO:0000256" key="3">
    <source>
        <dbReference type="ARBA" id="ARBA00022989"/>
    </source>
</evidence>
<evidence type="ECO:0000256" key="4">
    <source>
        <dbReference type="ARBA" id="ARBA00023136"/>
    </source>
</evidence>
<keyword evidence="8" id="KW-1185">Reference proteome</keyword>
<evidence type="ECO:0000256" key="1">
    <source>
        <dbReference type="ARBA" id="ARBA00004141"/>
    </source>
</evidence>
<dbReference type="PANTHER" id="PTHR22950:SF702">
    <property type="entry name" value="AMINO ACID TRANSPORTER PROTEIN"/>
    <property type="match status" value="1"/>
</dbReference>
<proteinExistence type="predicted"/>
<dbReference type="STRING" id="7719.ENSCINP00000010359"/>
<dbReference type="PANTHER" id="PTHR22950">
    <property type="entry name" value="AMINO ACID TRANSPORTER"/>
    <property type="match status" value="1"/>
</dbReference>
<feature type="transmembrane region" description="Helical" evidence="5">
    <location>
        <begin position="192"/>
        <end position="213"/>
    </location>
</feature>
<evidence type="ECO:0000313" key="8">
    <source>
        <dbReference type="Proteomes" id="UP000008144"/>
    </source>
</evidence>
<dbReference type="FunCoup" id="F6TA22">
    <property type="interactions" value="1"/>
</dbReference>
<reference evidence="7" key="4">
    <citation type="submission" date="2025-09" db="UniProtKB">
        <authorList>
            <consortium name="Ensembl"/>
        </authorList>
    </citation>
    <scope>IDENTIFICATION</scope>
</reference>
<sequence length="512" mass="57092">MKGQRDETFIADDDNHIYKRNDSTQPLTDSQRKLSVYHHEPAQGTASFAISVFNLMNAILGSGILGLAYAMAQLGIVLFFICSIAVAFLALYAIHLLLILCEQTGVKAYEKLGFKAFGLPGRITAAVCILMQNIGAMCSYLFIVKYELPNVLMTFMGLTETDGSWYLNGDYLVVLVTLCMIMPLATFKNIGFLGYTSGFSISCMFFFTGVVIAKKFSIQCPLFDPAIFENSNSSASANESYHAVTDDILENITSATEVVFRNITEMMAPTETDLFQQSLESRAELLYEDFGPQVCIAQPLTLTSRWAYSIPTMTFSFVCHTAVLPIYAELKRPSPARMQKVANTSISFCFILYSLASLFGYLTFYNWMEAEMLLMYSYVNASDVMTLIVRLTVLIAVVLTVPLTHFPARKALTFLIFPNRDFSWWIHIGIMTFLLSLINLLVIFVPSIREVFGIIGATASTMLVFILPCLFFLKIDPRPMKSAKKISAAVMMVVGLCLMTESLIVIVVGYFD</sequence>
<feature type="domain" description="Amino acid transporter transmembrane" evidence="6">
    <location>
        <begin position="302"/>
        <end position="506"/>
    </location>
</feature>
<feature type="transmembrane region" description="Helical" evidence="5">
    <location>
        <begin position="122"/>
        <end position="143"/>
    </location>
</feature>
<evidence type="ECO:0000256" key="5">
    <source>
        <dbReference type="SAM" id="Phobius"/>
    </source>
</evidence>
<dbReference type="AlphaFoldDB" id="F6TA22"/>
<evidence type="ECO:0000256" key="2">
    <source>
        <dbReference type="ARBA" id="ARBA00022692"/>
    </source>
</evidence>
<dbReference type="Pfam" id="PF01490">
    <property type="entry name" value="Aa_trans"/>
    <property type="match status" value="2"/>
</dbReference>
<keyword evidence="4 5" id="KW-0472">Membrane</keyword>
<dbReference type="GeneTree" id="ENSGT00940000158917"/>
<dbReference type="OMA" id="ETMPYWK"/>
<feature type="transmembrane region" description="Helical" evidence="5">
    <location>
        <begin position="384"/>
        <end position="403"/>
    </location>
</feature>
<name>F6TA22_CIOIN</name>
<feature type="transmembrane region" description="Helical" evidence="5">
    <location>
        <begin position="163"/>
        <end position="185"/>
    </location>
</feature>
<accession>F6TA22</accession>
<gene>
    <name evidence="7" type="primary">LOC100180929</name>
</gene>
<keyword evidence="2 5" id="KW-0812">Transmembrane</keyword>
<organism evidence="7 8">
    <name type="scientific">Ciona intestinalis</name>
    <name type="common">Transparent sea squirt</name>
    <name type="synonym">Ascidia intestinalis</name>
    <dbReference type="NCBI Taxonomy" id="7719"/>
    <lineage>
        <taxon>Eukaryota</taxon>
        <taxon>Metazoa</taxon>
        <taxon>Chordata</taxon>
        <taxon>Tunicata</taxon>
        <taxon>Ascidiacea</taxon>
        <taxon>Phlebobranchia</taxon>
        <taxon>Cionidae</taxon>
        <taxon>Ciona</taxon>
    </lineage>
</organism>
<dbReference type="InterPro" id="IPR013057">
    <property type="entry name" value="AA_transpt_TM"/>
</dbReference>
<protein>
    <submittedName>
        <fullName evidence="7">Sodium-coupled neutral amino acid transporter 2</fullName>
    </submittedName>
</protein>
<feature type="transmembrane region" description="Helical" evidence="5">
    <location>
        <begin position="424"/>
        <end position="445"/>
    </location>
</feature>
<dbReference type="GO" id="GO:0006868">
    <property type="term" value="P:glutamine transport"/>
    <property type="evidence" value="ECO:0000318"/>
    <property type="project" value="GO_Central"/>
</dbReference>
<feature type="transmembrane region" description="Helical" evidence="5">
    <location>
        <begin position="48"/>
        <end position="70"/>
    </location>
</feature>
<reference evidence="8" key="1">
    <citation type="journal article" date="2002" name="Science">
        <title>The draft genome of Ciona intestinalis: insights into chordate and vertebrate origins.</title>
        <authorList>
            <person name="Dehal P."/>
            <person name="Satou Y."/>
            <person name="Campbell R.K."/>
            <person name="Chapman J."/>
            <person name="Degnan B."/>
            <person name="De Tomaso A."/>
            <person name="Davidson B."/>
            <person name="Di Gregorio A."/>
            <person name="Gelpke M."/>
            <person name="Goodstein D.M."/>
            <person name="Harafuji N."/>
            <person name="Hastings K.E."/>
            <person name="Ho I."/>
            <person name="Hotta K."/>
            <person name="Huang W."/>
            <person name="Kawashima T."/>
            <person name="Lemaire P."/>
            <person name="Martinez D."/>
            <person name="Meinertzhagen I.A."/>
            <person name="Necula S."/>
            <person name="Nonaka M."/>
            <person name="Putnam N."/>
            <person name="Rash S."/>
            <person name="Saiga H."/>
            <person name="Satake M."/>
            <person name="Terry A."/>
            <person name="Yamada L."/>
            <person name="Wang H.G."/>
            <person name="Awazu S."/>
            <person name="Azumi K."/>
            <person name="Boore J."/>
            <person name="Branno M."/>
            <person name="Chin-Bow S."/>
            <person name="DeSantis R."/>
            <person name="Doyle S."/>
            <person name="Francino P."/>
            <person name="Keys D.N."/>
            <person name="Haga S."/>
            <person name="Hayashi H."/>
            <person name="Hino K."/>
            <person name="Imai K.S."/>
            <person name="Inaba K."/>
            <person name="Kano S."/>
            <person name="Kobayashi K."/>
            <person name="Kobayashi M."/>
            <person name="Lee B.I."/>
            <person name="Makabe K.W."/>
            <person name="Manohar C."/>
            <person name="Matassi G."/>
            <person name="Medina M."/>
            <person name="Mochizuki Y."/>
            <person name="Mount S."/>
            <person name="Morishita T."/>
            <person name="Miura S."/>
            <person name="Nakayama A."/>
            <person name="Nishizaka S."/>
            <person name="Nomoto H."/>
            <person name="Ohta F."/>
            <person name="Oishi K."/>
            <person name="Rigoutsos I."/>
            <person name="Sano M."/>
            <person name="Sasaki A."/>
            <person name="Sasakura Y."/>
            <person name="Shoguchi E."/>
            <person name="Shin-i T."/>
            <person name="Spagnuolo A."/>
            <person name="Stainier D."/>
            <person name="Suzuki M.M."/>
            <person name="Tassy O."/>
            <person name="Takatori N."/>
            <person name="Tokuoka M."/>
            <person name="Yagi K."/>
            <person name="Yoshizaki F."/>
            <person name="Wada S."/>
            <person name="Zhang C."/>
            <person name="Hyatt P.D."/>
            <person name="Larimer F."/>
            <person name="Detter C."/>
            <person name="Doggett N."/>
            <person name="Glavina T."/>
            <person name="Hawkins T."/>
            <person name="Richardson P."/>
            <person name="Lucas S."/>
            <person name="Kohara Y."/>
            <person name="Levine M."/>
            <person name="Satoh N."/>
            <person name="Rokhsar D.S."/>
        </authorList>
    </citation>
    <scope>NUCLEOTIDE SEQUENCE [LARGE SCALE GENOMIC DNA]</scope>
</reference>
<feature type="transmembrane region" description="Helical" evidence="5">
    <location>
        <begin position="340"/>
        <end position="364"/>
    </location>
</feature>
<feature type="transmembrane region" description="Helical" evidence="5">
    <location>
        <begin position="76"/>
        <end position="101"/>
    </location>
</feature>
<evidence type="ECO:0000313" key="7">
    <source>
        <dbReference type="Ensembl" id="ENSCINP00000010359.3"/>
    </source>
</evidence>
<dbReference type="InParanoid" id="F6TA22"/>
<reference evidence="7" key="2">
    <citation type="journal article" date="2008" name="Genome Biol.">
        <title>Improved genome assembly and evidence-based global gene model set for the chordate Ciona intestinalis: new insight into intron and operon populations.</title>
        <authorList>
            <person name="Satou Y."/>
            <person name="Mineta K."/>
            <person name="Ogasawara M."/>
            <person name="Sasakura Y."/>
            <person name="Shoguchi E."/>
            <person name="Ueno K."/>
            <person name="Yamada L."/>
            <person name="Matsumoto J."/>
            <person name="Wasserscheid J."/>
            <person name="Dewar K."/>
            <person name="Wiley G.B."/>
            <person name="Macmil S.L."/>
            <person name="Roe B.A."/>
            <person name="Zeller R.W."/>
            <person name="Hastings K.E."/>
            <person name="Lemaire P."/>
            <person name="Lindquist E."/>
            <person name="Endo T."/>
            <person name="Hotta K."/>
            <person name="Inaba K."/>
        </authorList>
    </citation>
    <scope>NUCLEOTIDE SEQUENCE [LARGE SCALE GENOMIC DNA]</scope>
    <source>
        <strain evidence="7">wild type</strain>
    </source>
</reference>
<dbReference type="EMBL" id="EAAA01001637">
    <property type="status" value="NOT_ANNOTATED_CDS"/>
    <property type="molecule type" value="Genomic_DNA"/>
</dbReference>
<feature type="domain" description="Amino acid transporter transmembrane" evidence="6">
    <location>
        <begin position="45"/>
        <end position="213"/>
    </location>
</feature>
<evidence type="ECO:0000259" key="6">
    <source>
        <dbReference type="Pfam" id="PF01490"/>
    </source>
</evidence>
<dbReference type="Ensembl" id="ENSCINT00000010359.3">
    <property type="protein sequence ID" value="ENSCINP00000010359.3"/>
    <property type="gene ID" value="ENSCING00000005023.3"/>
</dbReference>
<feature type="transmembrane region" description="Helical" evidence="5">
    <location>
        <begin position="451"/>
        <end position="473"/>
    </location>
</feature>
<reference evidence="7" key="3">
    <citation type="submission" date="2025-08" db="UniProtKB">
        <authorList>
            <consortium name="Ensembl"/>
        </authorList>
    </citation>
    <scope>IDENTIFICATION</scope>
</reference>
<dbReference type="Proteomes" id="UP000008144">
    <property type="component" value="Chromosome 3"/>
</dbReference>
<feature type="transmembrane region" description="Helical" evidence="5">
    <location>
        <begin position="485"/>
        <end position="511"/>
    </location>
</feature>
<dbReference type="GO" id="GO:0005886">
    <property type="term" value="C:plasma membrane"/>
    <property type="evidence" value="ECO:0000318"/>
    <property type="project" value="GO_Central"/>
</dbReference>
<keyword evidence="3 5" id="KW-1133">Transmembrane helix</keyword>
<dbReference type="HOGENOM" id="CLU_009020_0_1_1"/>